<reference evidence="2 3" key="1">
    <citation type="submission" date="2022-04" db="EMBL/GenBank/DDBJ databases">
        <title>Hymenobacter sp. isolated from the air.</title>
        <authorList>
            <person name="Won M."/>
            <person name="Lee C.-M."/>
            <person name="Woen H.-Y."/>
            <person name="Kwon S.-W."/>
        </authorList>
    </citation>
    <scope>NUCLEOTIDE SEQUENCE [LARGE SCALE GENOMIC DNA]</scope>
    <source>
        <strain evidence="3">5516 S-25</strain>
    </source>
</reference>
<name>A0ABY4JCE9_9BACT</name>
<sequence>MRGLLMWGVLGAGLLRLSTMAAAQSGAPGQPARLHSVKLGMTPVAAGGFHISGEKMWGPTSRNAWVVTPQLYYGPVSDFTSDLSEGPQDRVRGYGLEVQHRIYLGEQTAGVEGFYVAYGPSYQHFRLAFESRSWAPELAANGLTYYEYRLRPQTEVIDRYGICAVVGTQAFLPRTPLFIDAFIGIGLRKASSRSTVNGPRYASGMSDYGHEGSYIPLGFRIGAAW</sequence>
<evidence type="ECO:0000313" key="3">
    <source>
        <dbReference type="Proteomes" id="UP000829647"/>
    </source>
</evidence>
<evidence type="ECO:0000256" key="1">
    <source>
        <dbReference type="SAM" id="SignalP"/>
    </source>
</evidence>
<dbReference type="Proteomes" id="UP000829647">
    <property type="component" value="Chromosome"/>
</dbReference>
<gene>
    <name evidence="2" type="ORF">MWH26_01670</name>
</gene>
<evidence type="ECO:0000313" key="2">
    <source>
        <dbReference type="EMBL" id="UPL49632.1"/>
    </source>
</evidence>
<dbReference type="RefSeq" id="WP_247975782.1">
    <property type="nucleotide sequence ID" value="NZ_CP095848.1"/>
</dbReference>
<proteinExistence type="predicted"/>
<accession>A0ABY4JCE9</accession>
<protein>
    <recommendedName>
        <fullName evidence="4">DUF3575 domain-containing protein</fullName>
    </recommendedName>
</protein>
<dbReference type="EMBL" id="CP095848">
    <property type="protein sequence ID" value="UPL49632.1"/>
    <property type="molecule type" value="Genomic_DNA"/>
</dbReference>
<keyword evidence="1" id="KW-0732">Signal</keyword>
<organism evidence="2 3">
    <name type="scientific">Hymenobacter sublimis</name>
    <dbReference type="NCBI Taxonomy" id="2933777"/>
    <lineage>
        <taxon>Bacteria</taxon>
        <taxon>Pseudomonadati</taxon>
        <taxon>Bacteroidota</taxon>
        <taxon>Cytophagia</taxon>
        <taxon>Cytophagales</taxon>
        <taxon>Hymenobacteraceae</taxon>
        <taxon>Hymenobacter</taxon>
    </lineage>
</organism>
<feature type="chain" id="PRO_5046957997" description="DUF3575 domain-containing protein" evidence="1">
    <location>
        <begin position="24"/>
        <end position="225"/>
    </location>
</feature>
<keyword evidence="3" id="KW-1185">Reference proteome</keyword>
<feature type="signal peptide" evidence="1">
    <location>
        <begin position="1"/>
        <end position="23"/>
    </location>
</feature>
<evidence type="ECO:0008006" key="4">
    <source>
        <dbReference type="Google" id="ProtNLM"/>
    </source>
</evidence>